<feature type="compositionally biased region" description="Polar residues" evidence="8">
    <location>
        <begin position="133"/>
        <end position="148"/>
    </location>
</feature>
<feature type="domain" description="RING-type" evidence="9">
    <location>
        <begin position="189"/>
        <end position="227"/>
    </location>
</feature>
<dbReference type="OrthoDB" id="264917at2759"/>
<dbReference type="GO" id="GO:0016301">
    <property type="term" value="F:kinase activity"/>
    <property type="evidence" value="ECO:0007669"/>
    <property type="project" value="UniProtKB-KW"/>
</dbReference>
<feature type="region of interest" description="Disordered" evidence="8">
    <location>
        <begin position="970"/>
        <end position="990"/>
    </location>
</feature>
<feature type="region of interest" description="Disordered" evidence="8">
    <location>
        <begin position="128"/>
        <end position="169"/>
    </location>
</feature>
<feature type="compositionally biased region" description="Acidic residues" evidence="8">
    <location>
        <begin position="1238"/>
        <end position="1251"/>
    </location>
</feature>
<feature type="compositionally biased region" description="Basic and acidic residues" evidence="8">
    <location>
        <begin position="645"/>
        <end position="654"/>
    </location>
</feature>
<evidence type="ECO:0000256" key="6">
    <source>
        <dbReference type="ARBA" id="ARBA00022833"/>
    </source>
</evidence>
<reference evidence="11 12" key="1">
    <citation type="journal article" date="2017" name="Mycologia">
        <title>Bifiguratus adelaidae, gen. et sp. nov., a new member of Mucoromycotina in endophytic and soil-dwelling habitats.</title>
        <authorList>
            <person name="Torres-Cruz T.J."/>
            <person name="Billingsley Tobias T.L."/>
            <person name="Almatruk M."/>
            <person name="Hesse C."/>
            <person name="Kuske C.R."/>
            <person name="Desiro A."/>
            <person name="Benucci G.M."/>
            <person name="Bonito G."/>
            <person name="Stajich J.E."/>
            <person name="Dunlap C."/>
            <person name="Arnold A.E."/>
            <person name="Porras-Alfaro A."/>
        </authorList>
    </citation>
    <scope>NUCLEOTIDE SEQUENCE [LARGE SCALE GENOMIC DNA]</scope>
    <source>
        <strain evidence="11 12">AZ0501</strain>
    </source>
</reference>
<dbReference type="CDD" id="cd16449">
    <property type="entry name" value="RING-HC"/>
    <property type="match status" value="1"/>
</dbReference>
<dbReference type="Pfam" id="PF15227">
    <property type="entry name" value="zf-C3HC4_4"/>
    <property type="match status" value="1"/>
</dbReference>
<dbReference type="EMBL" id="MVBO01000274">
    <property type="protein sequence ID" value="OZJ01655.1"/>
    <property type="molecule type" value="Genomic_DNA"/>
</dbReference>
<dbReference type="Pfam" id="PF13923">
    <property type="entry name" value="zf-C3HC4_2"/>
    <property type="match status" value="1"/>
</dbReference>
<dbReference type="Gene3D" id="1.20.58.1480">
    <property type="match status" value="1"/>
</dbReference>
<feature type="domain" description="Lon N-terminal" evidence="10">
    <location>
        <begin position="272"/>
        <end position="521"/>
    </location>
</feature>
<keyword evidence="2" id="KW-0808">Transferase</keyword>
<comment type="similarity">
    <text evidence="1">Belongs to the inositol phosphokinase (IPK) family.</text>
</comment>
<evidence type="ECO:0000256" key="5">
    <source>
        <dbReference type="ARBA" id="ARBA00022777"/>
    </source>
</evidence>
<dbReference type="InterPro" id="IPR013083">
    <property type="entry name" value="Znf_RING/FYVE/PHD"/>
</dbReference>
<keyword evidence="12" id="KW-1185">Reference proteome</keyword>
<dbReference type="SMART" id="SM00184">
    <property type="entry name" value="RING"/>
    <property type="match status" value="2"/>
</dbReference>
<protein>
    <recommendedName>
        <fullName evidence="13">Kinase</fullName>
    </recommendedName>
</protein>
<dbReference type="Gene3D" id="2.30.130.40">
    <property type="entry name" value="LON domain-like"/>
    <property type="match status" value="1"/>
</dbReference>
<feature type="region of interest" description="Disordered" evidence="8">
    <location>
        <begin position="760"/>
        <end position="788"/>
    </location>
</feature>
<evidence type="ECO:0000313" key="12">
    <source>
        <dbReference type="Proteomes" id="UP000242875"/>
    </source>
</evidence>
<dbReference type="GO" id="GO:0008270">
    <property type="term" value="F:zinc ion binding"/>
    <property type="evidence" value="ECO:0007669"/>
    <property type="project" value="UniProtKB-KW"/>
</dbReference>
<evidence type="ECO:0000259" key="10">
    <source>
        <dbReference type="PROSITE" id="PS51787"/>
    </source>
</evidence>
<dbReference type="CDD" id="cd16514">
    <property type="entry name" value="RING-HC_LONFs_rpt2"/>
    <property type="match status" value="1"/>
</dbReference>
<dbReference type="Gene3D" id="3.30.470.160">
    <property type="entry name" value="Inositol polyphosphate kinase"/>
    <property type="match status" value="1"/>
</dbReference>
<feature type="region of interest" description="Disordered" evidence="8">
    <location>
        <begin position="582"/>
        <end position="609"/>
    </location>
</feature>
<feature type="compositionally biased region" description="Polar residues" evidence="8">
    <location>
        <begin position="765"/>
        <end position="776"/>
    </location>
</feature>
<dbReference type="Proteomes" id="UP000242875">
    <property type="component" value="Unassembled WGS sequence"/>
</dbReference>
<keyword evidence="5" id="KW-0418">Kinase</keyword>
<dbReference type="SMART" id="SM00464">
    <property type="entry name" value="LON"/>
    <property type="match status" value="1"/>
</dbReference>
<evidence type="ECO:0000256" key="4">
    <source>
        <dbReference type="ARBA" id="ARBA00022771"/>
    </source>
</evidence>
<dbReference type="SUPFAM" id="SSF56104">
    <property type="entry name" value="SAICAR synthase-like"/>
    <property type="match status" value="1"/>
</dbReference>
<dbReference type="InterPro" id="IPR017907">
    <property type="entry name" value="Znf_RING_CS"/>
</dbReference>
<dbReference type="Pfam" id="PF02190">
    <property type="entry name" value="LON_substr_bdg"/>
    <property type="match status" value="1"/>
</dbReference>
<accession>A0A261XTG4</accession>
<dbReference type="InterPro" id="IPR046336">
    <property type="entry name" value="Lon_prtase_N_sf"/>
</dbReference>
<feature type="compositionally biased region" description="Low complexity" evidence="8">
    <location>
        <begin position="537"/>
        <end position="546"/>
    </location>
</feature>
<dbReference type="InterPro" id="IPR003111">
    <property type="entry name" value="Lon_prtase_N"/>
</dbReference>
<dbReference type="PROSITE" id="PS00518">
    <property type="entry name" value="ZF_RING_1"/>
    <property type="match status" value="1"/>
</dbReference>
<dbReference type="InterPro" id="IPR015947">
    <property type="entry name" value="PUA-like_sf"/>
</dbReference>
<dbReference type="PROSITE" id="PS50089">
    <property type="entry name" value="ZF_RING_2"/>
    <property type="match status" value="2"/>
</dbReference>
<dbReference type="GO" id="GO:0061630">
    <property type="term" value="F:ubiquitin protein ligase activity"/>
    <property type="evidence" value="ECO:0007669"/>
    <property type="project" value="TreeGrafter"/>
</dbReference>
<evidence type="ECO:0000313" key="11">
    <source>
        <dbReference type="EMBL" id="OZJ01655.1"/>
    </source>
</evidence>
<sequence>MYTPERRGGLMELCDGFPPGISSTIPALSPKDSLHLTYELLKCPVCMHLLVMPITLSCGFTVCRKCLPAFDPSTAGKFVCPVEECTQKSHLFGDIQADVKLQNLANLTMKEVDACNRTRRMRQQRRDILAQDDLQSNPDSVSSAWLTPSSPPSDMAMDDIDAPDSGDAPRVNPTSLDYFKDSIITELECQLCFLLLYEPITTPCGHTFCRGCILRSIDHNTKCPLCRHQLPSYTFFSKHALNSMMQTLILTLFPTFYEERRRLATSELYDNYDHIPIFVCSLVFPNMPCYLHVFEPRYRLMIRRALESNQKRFGMCLGSPDEAFHEYGTMLEIQGVEMPQDGSSLIKTVGSFRFRVLDRSLRDGYWTAKVERIDDQSILDEESINGAVLGGIVRSTDDRDSDAKEQRHVSTPSEKNLLYNNALPHPSVSSSTSDQWLEDTSNAEMMRHIAAAIDQMKLFSPPWLLQRLSSTYGPMPETPAEFTWWVAAVLPIDEQAKVKLLAVTSAYHPELLPFTAQYLGVLNVTYRVRPAKDGDRSGTPLSGSDGPSDDSDSVIVPEVVLDKNRHFLPDWLLKGLASTRLTDSLDNGHEDKKGYRRQQEEEESFSGSTRVNKKLKEQVLREVFSPKALRDRIKQCYRSTVENDQTEHQEHEAPRASPQPIRRRHSSQHLSLLDLGIREGLQTSRSYSHLADAHENNLAKQYRELSGSITRHDRTNSANQHAGQNYPVPALCRDDDDDHSSLGSLESPLLQPIDALSITPHRPHLTSTASEPQTPQRGPLPDYLLPNSRSTHLTHLRHHSSGLVNEVTTPDIPDHIFQMDDLNEGDEEIGPLPMPARAPVRSHSIISLPGNAEKETSAPSKDTTQHALSLGALSEYRRGYPPADPLADDVALPQFTSEVRRHSSLSRMLAKHGKDTSIRNQRLTGVTHSMIPTAALESQASQLMNPWSLQCYNRGLNKIKASNAQLNRTACAGQNPGSTDPEITKTQNGSREVITKADGDASSTHQFILLEDLTDGIRYPCVLDLKMGTRQYGVDVTPQKMKSQTRKCEKTTSAALGVRVCGMQVYKTDIGRFLFQDKYYGRKLDAKGLRATLTDYLYNGDRVLIHHIPVIVRKLRRLARIIRSLSDYRFYASSLLVIYDGEPNSDRKIDIRIIDFAHCVTARDSRQAMNYAPRHAGEPDNGYLLGLKILVTCFEWIYRGHGGDPEDCKDVDASSNGADDVFAGLGDASAQAAAQLAIDEEEDEQEDDVDVDDLRLDLPANNEPLSYPEGIFSG</sequence>
<evidence type="ECO:0000256" key="2">
    <source>
        <dbReference type="ARBA" id="ARBA00022679"/>
    </source>
</evidence>
<comment type="caution">
    <text evidence="11">The sequence shown here is derived from an EMBL/GenBank/DDBJ whole genome shotgun (WGS) entry which is preliminary data.</text>
</comment>
<evidence type="ECO:0008006" key="13">
    <source>
        <dbReference type="Google" id="ProtNLM"/>
    </source>
</evidence>
<gene>
    <name evidence="11" type="ORF">BZG36_05565</name>
</gene>
<dbReference type="InterPro" id="IPR038286">
    <property type="entry name" value="IPK_sf"/>
</dbReference>
<organism evidence="11 12">
    <name type="scientific">Bifiguratus adelaidae</name>
    <dbReference type="NCBI Taxonomy" id="1938954"/>
    <lineage>
        <taxon>Eukaryota</taxon>
        <taxon>Fungi</taxon>
        <taxon>Fungi incertae sedis</taxon>
        <taxon>Mucoromycota</taxon>
        <taxon>Mucoromycotina</taxon>
        <taxon>Endogonomycetes</taxon>
        <taxon>Endogonales</taxon>
        <taxon>Endogonales incertae sedis</taxon>
        <taxon>Bifiguratus</taxon>
    </lineage>
</organism>
<keyword evidence="6" id="KW-0862">Zinc</keyword>
<dbReference type="Gene3D" id="3.30.40.10">
    <property type="entry name" value="Zinc/RING finger domain, C3HC4 (zinc finger)"/>
    <property type="match status" value="2"/>
</dbReference>
<keyword evidence="3" id="KW-0479">Metal-binding</keyword>
<feature type="domain" description="RING-type" evidence="9">
    <location>
        <begin position="43"/>
        <end position="84"/>
    </location>
</feature>
<dbReference type="InterPro" id="IPR005522">
    <property type="entry name" value="IPK"/>
</dbReference>
<dbReference type="SUPFAM" id="SSF88697">
    <property type="entry name" value="PUA domain-like"/>
    <property type="match status" value="1"/>
</dbReference>
<dbReference type="PANTHER" id="PTHR23327">
    <property type="entry name" value="RING FINGER PROTEIN 127"/>
    <property type="match status" value="1"/>
</dbReference>
<feature type="compositionally biased region" description="Basic and acidic residues" evidence="8">
    <location>
        <begin position="586"/>
        <end position="599"/>
    </location>
</feature>
<dbReference type="InterPro" id="IPR001841">
    <property type="entry name" value="Znf_RING"/>
</dbReference>
<keyword evidence="4 7" id="KW-0863">Zinc-finger</keyword>
<evidence type="ECO:0000256" key="1">
    <source>
        <dbReference type="ARBA" id="ARBA00007374"/>
    </source>
</evidence>
<feature type="region of interest" description="Disordered" evidence="8">
    <location>
        <begin position="532"/>
        <end position="553"/>
    </location>
</feature>
<evidence type="ECO:0000256" key="7">
    <source>
        <dbReference type="PROSITE-ProRule" id="PRU00175"/>
    </source>
</evidence>
<evidence type="ECO:0000256" key="3">
    <source>
        <dbReference type="ARBA" id="ARBA00022723"/>
    </source>
</evidence>
<feature type="region of interest" description="Disordered" evidence="8">
    <location>
        <begin position="641"/>
        <end position="664"/>
    </location>
</feature>
<evidence type="ECO:0000256" key="8">
    <source>
        <dbReference type="SAM" id="MobiDB-lite"/>
    </source>
</evidence>
<dbReference type="SUPFAM" id="SSF57850">
    <property type="entry name" value="RING/U-box"/>
    <property type="match status" value="2"/>
</dbReference>
<dbReference type="PROSITE" id="PS51787">
    <property type="entry name" value="LON_N"/>
    <property type="match status" value="1"/>
</dbReference>
<dbReference type="AlphaFoldDB" id="A0A261XTG4"/>
<evidence type="ECO:0000259" key="9">
    <source>
        <dbReference type="PROSITE" id="PS50089"/>
    </source>
</evidence>
<name>A0A261XTG4_9FUNG</name>
<dbReference type="Pfam" id="PF03770">
    <property type="entry name" value="IPK"/>
    <property type="match status" value="1"/>
</dbReference>
<proteinExistence type="inferred from homology"/>
<feature type="region of interest" description="Disordered" evidence="8">
    <location>
        <begin position="713"/>
        <end position="746"/>
    </location>
</feature>
<feature type="region of interest" description="Disordered" evidence="8">
    <location>
        <begin position="1233"/>
        <end position="1274"/>
    </location>
</feature>
<dbReference type="GO" id="GO:0032958">
    <property type="term" value="P:inositol phosphate biosynthetic process"/>
    <property type="evidence" value="ECO:0007669"/>
    <property type="project" value="InterPro"/>
</dbReference>
<dbReference type="PANTHER" id="PTHR23327:SF42">
    <property type="entry name" value="LON PEPTIDASE N-TERMINAL DOMAIN AND RING FINGER PROTEIN C14F5.10C"/>
    <property type="match status" value="1"/>
</dbReference>